<dbReference type="InterPro" id="IPR018958">
    <property type="entry name" value="Knr4/Smi1-like_dom"/>
</dbReference>
<accession>A0ABX5FNL5</accession>
<name>A0ABX5FNL5_9BACL</name>
<evidence type="ECO:0000313" key="2">
    <source>
        <dbReference type="EMBL" id="PSK09236.1"/>
    </source>
</evidence>
<gene>
    <name evidence="2" type="ORF">C7R92_16190</name>
</gene>
<keyword evidence="3" id="KW-1185">Reference proteome</keyword>
<comment type="caution">
    <text evidence="2">The sequence shown here is derived from an EMBL/GenBank/DDBJ whole genome shotgun (WGS) entry which is preliminary data.</text>
</comment>
<dbReference type="Pfam" id="PF09346">
    <property type="entry name" value="SMI1_KNR4"/>
    <property type="match status" value="1"/>
</dbReference>
<dbReference type="GeneID" id="95751637"/>
<protein>
    <submittedName>
        <fullName evidence="2">Glucan biosynthesis protein</fullName>
    </submittedName>
</protein>
<evidence type="ECO:0000259" key="1">
    <source>
        <dbReference type="SMART" id="SM00860"/>
    </source>
</evidence>
<dbReference type="Gene3D" id="3.40.1580.10">
    <property type="entry name" value="SMI1/KNR4-like"/>
    <property type="match status" value="1"/>
</dbReference>
<feature type="domain" description="Knr4/Smi1-like" evidence="1">
    <location>
        <begin position="15"/>
        <end position="164"/>
    </location>
</feature>
<dbReference type="InterPro" id="IPR037883">
    <property type="entry name" value="Knr4/Smi1-like_sf"/>
</dbReference>
<proteinExistence type="predicted"/>
<organism evidence="2 3">
    <name type="scientific">Brevibacillus porteri</name>
    <dbReference type="NCBI Taxonomy" id="2126350"/>
    <lineage>
        <taxon>Bacteria</taxon>
        <taxon>Bacillati</taxon>
        <taxon>Bacillota</taxon>
        <taxon>Bacilli</taxon>
        <taxon>Bacillales</taxon>
        <taxon>Paenibacillaceae</taxon>
        <taxon>Brevibacillus</taxon>
    </lineage>
</organism>
<evidence type="ECO:0000313" key="3">
    <source>
        <dbReference type="Proteomes" id="UP000241645"/>
    </source>
</evidence>
<dbReference type="RefSeq" id="WP_106834959.1">
    <property type="nucleotide sequence ID" value="NZ_JARMEW010000070.1"/>
</dbReference>
<reference evidence="2 3" key="1">
    <citation type="submission" date="2018-03" db="EMBL/GenBank/DDBJ databases">
        <title>Brevisbacillus phylogenomics.</title>
        <authorList>
            <person name="Dunlap C."/>
        </authorList>
    </citation>
    <scope>NUCLEOTIDE SEQUENCE [LARGE SCALE GENOMIC DNA]</scope>
    <source>
        <strain evidence="2 3">NRRL B-41110</strain>
    </source>
</reference>
<sequence>MTIPKHVTFESCTEKIDIQDIEEVEAALGVRFPKDFVECMLENNEGCPVPCVFDYEEGEGKVFHTFYSLSSKVGSYYILTAHEDLKVCVPDGVIPIGYDAAGNYICFDYSNGKHAEPIVVFVHHEFLITEEDLYEGEIEEKSLEEWQRDAISPVAETFTEFLSKLYEGGDE</sequence>
<dbReference type="SUPFAM" id="SSF160631">
    <property type="entry name" value="SMI1/KNR4-like"/>
    <property type="match status" value="1"/>
</dbReference>
<dbReference type="Proteomes" id="UP000241645">
    <property type="component" value="Unassembled WGS sequence"/>
</dbReference>
<dbReference type="SMART" id="SM00860">
    <property type="entry name" value="SMI1_KNR4"/>
    <property type="match status" value="1"/>
</dbReference>
<dbReference type="EMBL" id="PXZO01000029">
    <property type="protein sequence ID" value="PSK09236.1"/>
    <property type="molecule type" value="Genomic_DNA"/>
</dbReference>